<keyword evidence="6 7" id="KW-0472">Membrane</keyword>
<feature type="transmembrane region" description="Helical" evidence="7">
    <location>
        <begin position="315"/>
        <end position="335"/>
    </location>
</feature>
<sequence>MDKRRYGKTLSACLAGVFNQAVITNVTALLFVPLADLYGFTFAQLGLLTAINFAAQMLADVFLMFFIGRFSHKKLAVFAAAVSCAGLLFYGGVPFIFSGKALYGGIAGATAVFAFAGGMLEVVLNAVADRLPEGTPVTICFLHTAYAWAQAGLALLLFGCIALFGTESWHYAMFVLAFVPLSAVALLSGADMPEENPVKKEHSFFAEGSGLPPRGKRGFGAFYVFALAAIFFGYGSEVCMNQWVSTLFSETAGGGGYVGEFFGAAAFAVCLGLGGLFYVRLGSRKKASRSALFFSALAVFVCFLGAGGLGGGASFAFAAACGLFVGWLSPGVMTVASENLPGGGRMLASLAVASDLGAAALPALAGALSGEAGLRSSFFLLSAAPLLCAVALFAMRKCRRSAARSLFFE</sequence>
<comment type="subcellular location">
    <subcellularLocation>
        <location evidence="1">Cell membrane</location>
        <topology evidence="1">Multi-pass membrane protein</topology>
    </subcellularLocation>
</comment>
<name>A0A9D2A801_9FIRM</name>
<dbReference type="GO" id="GO:0005886">
    <property type="term" value="C:plasma membrane"/>
    <property type="evidence" value="ECO:0007669"/>
    <property type="project" value="UniProtKB-SubCell"/>
</dbReference>
<feature type="transmembrane region" description="Helical" evidence="7">
    <location>
        <begin position="256"/>
        <end position="279"/>
    </location>
</feature>
<feature type="transmembrane region" description="Helical" evidence="7">
    <location>
        <begin position="291"/>
        <end position="309"/>
    </location>
</feature>
<gene>
    <name evidence="8" type="ORF">H9727_01180</name>
</gene>
<dbReference type="PANTHER" id="PTHR23514:SF3">
    <property type="entry name" value="BYPASS OF STOP CODON PROTEIN 6"/>
    <property type="match status" value="1"/>
</dbReference>
<dbReference type="Pfam" id="PF07690">
    <property type="entry name" value="MFS_1"/>
    <property type="match status" value="1"/>
</dbReference>
<dbReference type="InterPro" id="IPR036259">
    <property type="entry name" value="MFS_trans_sf"/>
</dbReference>
<dbReference type="EMBL" id="DXCL01000009">
    <property type="protein sequence ID" value="HIZ02879.1"/>
    <property type="molecule type" value="Genomic_DNA"/>
</dbReference>
<evidence type="ECO:0000256" key="5">
    <source>
        <dbReference type="ARBA" id="ARBA00022989"/>
    </source>
</evidence>
<keyword evidence="5 7" id="KW-1133">Transmembrane helix</keyword>
<dbReference type="InterPro" id="IPR011701">
    <property type="entry name" value="MFS"/>
</dbReference>
<comment type="caution">
    <text evidence="8">The sequence shown here is derived from an EMBL/GenBank/DDBJ whole genome shotgun (WGS) entry which is preliminary data.</text>
</comment>
<keyword evidence="3" id="KW-0813">Transport</keyword>
<evidence type="ECO:0000256" key="7">
    <source>
        <dbReference type="SAM" id="Phobius"/>
    </source>
</evidence>
<feature type="transmembrane region" description="Helical" evidence="7">
    <location>
        <begin position="47"/>
        <end position="68"/>
    </location>
</feature>
<dbReference type="Proteomes" id="UP000824132">
    <property type="component" value="Unassembled WGS sequence"/>
</dbReference>
<evidence type="ECO:0000256" key="3">
    <source>
        <dbReference type="ARBA" id="ARBA00022448"/>
    </source>
</evidence>
<evidence type="ECO:0000256" key="1">
    <source>
        <dbReference type="ARBA" id="ARBA00004651"/>
    </source>
</evidence>
<feature type="transmembrane region" description="Helical" evidence="7">
    <location>
        <begin position="75"/>
        <end position="97"/>
    </location>
</feature>
<evidence type="ECO:0000313" key="8">
    <source>
        <dbReference type="EMBL" id="HIZ02879.1"/>
    </source>
</evidence>
<feature type="transmembrane region" description="Helical" evidence="7">
    <location>
        <begin position="347"/>
        <end position="368"/>
    </location>
</feature>
<dbReference type="Gene3D" id="1.20.1250.20">
    <property type="entry name" value="MFS general substrate transporter like domains"/>
    <property type="match status" value="2"/>
</dbReference>
<feature type="transmembrane region" description="Helical" evidence="7">
    <location>
        <begin position="171"/>
        <end position="190"/>
    </location>
</feature>
<evidence type="ECO:0000256" key="6">
    <source>
        <dbReference type="ARBA" id="ARBA00023136"/>
    </source>
</evidence>
<feature type="transmembrane region" description="Helical" evidence="7">
    <location>
        <begin position="219"/>
        <end position="236"/>
    </location>
</feature>
<evidence type="ECO:0000256" key="2">
    <source>
        <dbReference type="ARBA" id="ARBA00008335"/>
    </source>
</evidence>
<feature type="transmembrane region" description="Helical" evidence="7">
    <location>
        <begin position="103"/>
        <end position="124"/>
    </location>
</feature>
<comment type="similarity">
    <text evidence="2">Belongs to the major facilitator superfamily.</text>
</comment>
<accession>A0A9D2A801</accession>
<dbReference type="GO" id="GO:0022857">
    <property type="term" value="F:transmembrane transporter activity"/>
    <property type="evidence" value="ECO:0007669"/>
    <property type="project" value="InterPro"/>
</dbReference>
<keyword evidence="4 7" id="KW-0812">Transmembrane</keyword>
<dbReference type="PANTHER" id="PTHR23514">
    <property type="entry name" value="BYPASS OF STOP CODON PROTEIN 6"/>
    <property type="match status" value="1"/>
</dbReference>
<dbReference type="SUPFAM" id="SSF103473">
    <property type="entry name" value="MFS general substrate transporter"/>
    <property type="match status" value="1"/>
</dbReference>
<dbReference type="InterPro" id="IPR051788">
    <property type="entry name" value="MFS_Transporter"/>
</dbReference>
<reference evidence="8" key="2">
    <citation type="submission" date="2021-04" db="EMBL/GenBank/DDBJ databases">
        <authorList>
            <person name="Gilroy R."/>
        </authorList>
    </citation>
    <scope>NUCLEOTIDE SEQUENCE</scope>
    <source>
        <strain evidence="8">CHK187-5294</strain>
    </source>
</reference>
<feature type="transmembrane region" description="Helical" evidence="7">
    <location>
        <begin position="145"/>
        <end position="165"/>
    </location>
</feature>
<dbReference type="AlphaFoldDB" id="A0A9D2A801"/>
<proteinExistence type="inferred from homology"/>
<feature type="transmembrane region" description="Helical" evidence="7">
    <location>
        <begin position="12"/>
        <end position="35"/>
    </location>
</feature>
<reference evidence="8" key="1">
    <citation type="journal article" date="2021" name="PeerJ">
        <title>Extensive microbial diversity within the chicken gut microbiome revealed by metagenomics and culture.</title>
        <authorList>
            <person name="Gilroy R."/>
            <person name="Ravi A."/>
            <person name="Getino M."/>
            <person name="Pursley I."/>
            <person name="Horton D.L."/>
            <person name="Alikhan N.F."/>
            <person name="Baker D."/>
            <person name="Gharbi K."/>
            <person name="Hall N."/>
            <person name="Watson M."/>
            <person name="Adriaenssens E.M."/>
            <person name="Foster-Nyarko E."/>
            <person name="Jarju S."/>
            <person name="Secka A."/>
            <person name="Antonio M."/>
            <person name="Oren A."/>
            <person name="Chaudhuri R.R."/>
            <person name="La Ragione R."/>
            <person name="Hildebrand F."/>
            <person name="Pallen M.J."/>
        </authorList>
    </citation>
    <scope>NUCLEOTIDE SEQUENCE</scope>
    <source>
        <strain evidence="8">CHK187-5294</strain>
    </source>
</reference>
<organism evidence="8 9">
    <name type="scientific">Candidatus Borkfalkia avistercoris</name>
    <dbReference type="NCBI Taxonomy" id="2838504"/>
    <lineage>
        <taxon>Bacteria</taxon>
        <taxon>Bacillati</taxon>
        <taxon>Bacillota</taxon>
        <taxon>Clostridia</taxon>
        <taxon>Christensenellales</taxon>
        <taxon>Christensenellaceae</taxon>
        <taxon>Candidatus Borkfalkia</taxon>
    </lineage>
</organism>
<protein>
    <submittedName>
        <fullName evidence="8">MFS transporter</fullName>
    </submittedName>
</protein>
<evidence type="ECO:0000313" key="9">
    <source>
        <dbReference type="Proteomes" id="UP000824132"/>
    </source>
</evidence>
<feature type="transmembrane region" description="Helical" evidence="7">
    <location>
        <begin position="374"/>
        <end position="395"/>
    </location>
</feature>
<evidence type="ECO:0000256" key="4">
    <source>
        <dbReference type="ARBA" id="ARBA00022692"/>
    </source>
</evidence>